<name>A0ABR0TZI9_REHGL</name>
<keyword evidence="4" id="KW-1185">Reference proteome</keyword>
<protein>
    <recommendedName>
        <fullName evidence="2">CCHC-type domain-containing protein</fullName>
    </recommendedName>
</protein>
<organism evidence="3 4">
    <name type="scientific">Rehmannia glutinosa</name>
    <name type="common">Chinese foxglove</name>
    <dbReference type="NCBI Taxonomy" id="99300"/>
    <lineage>
        <taxon>Eukaryota</taxon>
        <taxon>Viridiplantae</taxon>
        <taxon>Streptophyta</taxon>
        <taxon>Embryophyta</taxon>
        <taxon>Tracheophyta</taxon>
        <taxon>Spermatophyta</taxon>
        <taxon>Magnoliopsida</taxon>
        <taxon>eudicotyledons</taxon>
        <taxon>Gunneridae</taxon>
        <taxon>Pentapetalae</taxon>
        <taxon>asterids</taxon>
        <taxon>lamiids</taxon>
        <taxon>Lamiales</taxon>
        <taxon>Orobanchaceae</taxon>
        <taxon>Rehmannieae</taxon>
        <taxon>Rehmannia</taxon>
    </lineage>
</organism>
<dbReference type="PANTHER" id="PTHR15503">
    <property type="entry name" value="LDOC1 RELATED"/>
    <property type="match status" value="1"/>
</dbReference>
<keyword evidence="1" id="KW-0862">Zinc</keyword>
<dbReference type="SUPFAM" id="SSF50630">
    <property type="entry name" value="Acid proteases"/>
    <property type="match status" value="1"/>
</dbReference>
<evidence type="ECO:0000313" key="3">
    <source>
        <dbReference type="EMBL" id="KAK6115653.1"/>
    </source>
</evidence>
<keyword evidence="1" id="KW-0479">Metal-binding</keyword>
<dbReference type="Pfam" id="PF00098">
    <property type="entry name" value="zf-CCHC"/>
    <property type="match status" value="1"/>
</dbReference>
<evidence type="ECO:0000259" key="2">
    <source>
        <dbReference type="PROSITE" id="PS50158"/>
    </source>
</evidence>
<proteinExistence type="predicted"/>
<evidence type="ECO:0000313" key="4">
    <source>
        <dbReference type="Proteomes" id="UP001318860"/>
    </source>
</evidence>
<dbReference type="CDD" id="cd00303">
    <property type="entry name" value="retropepsin_like"/>
    <property type="match status" value="1"/>
</dbReference>
<reference evidence="3 4" key="1">
    <citation type="journal article" date="2021" name="Comput. Struct. Biotechnol. J.">
        <title>De novo genome assembly of the potent medicinal plant Rehmannia glutinosa using nanopore technology.</title>
        <authorList>
            <person name="Ma L."/>
            <person name="Dong C."/>
            <person name="Song C."/>
            <person name="Wang X."/>
            <person name="Zheng X."/>
            <person name="Niu Y."/>
            <person name="Chen S."/>
            <person name="Feng W."/>
        </authorList>
    </citation>
    <scope>NUCLEOTIDE SEQUENCE [LARGE SCALE GENOMIC DNA]</scope>
    <source>
        <strain evidence="3">DH-2019</strain>
    </source>
</reference>
<dbReference type="InterPro" id="IPR032567">
    <property type="entry name" value="RTL1-rel"/>
</dbReference>
<sequence length="330" mass="36960">MVNTDAMKVERFLEGLRPELYRDVSMAGTLRVTYSQVAERALNKRQRDDTDRAPIMPPMCRRCGSQHSGVCLAESRTCHTCGKVGHIARMCPRNRNPAGQKVIPARAFTITRADAEANPSVVTGKLPISGVPAFVLFDSGSTHSFASTEYVRRLGRTPDVTEVGYNVMNPSGNSKQTNQILRACSIPIENIELYYDLFVLAMNDYDIILGMDWLLKYGATIDCQKKTVTFQPPEEDPFTFVGITTRFRFPIISALKAQRLLNAGCEGYLVNIMSMNEQHQPVLDEVPIVREYPDVFPDDLPELPPDREIEFVIDLLPGTSPISNVRNFIV</sequence>
<dbReference type="Pfam" id="PF08284">
    <property type="entry name" value="RVP_2"/>
    <property type="match status" value="1"/>
</dbReference>
<evidence type="ECO:0000256" key="1">
    <source>
        <dbReference type="PROSITE-ProRule" id="PRU00047"/>
    </source>
</evidence>
<keyword evidence="1" id="KW-0863">Zinc-finger</keyword>
<dbReference type="PROSITE" id="PS00141">
    <property type="entry name" value="ASP_PROTEASE"/>
    <property type="match status" value="1"/>
</dbReference>
<feature type="domain" description="CCHC-type" evidence="2">
    <location>
        <begin position="78"/>
        <end position="93"/>
    </location>
</feature>
<dbReference type="InterPro" id="IPR001969">
    <property type="entry name" value="Aspartic_peptidase_AS"/>
</dbReference>
<dbReference type="EMBL" id="JABTTQ020003506">
    <property type="protein sequence ID" value="KAK6115653.1"/>
    <property type="molecule type" value="Genomic_DNA"/>
</dbReference>
<dbReference type="InterPro" id="IPR001878">
    <property type="entry name" value="Znf_CCHC"/>
</dbReference>
<dbReference type="PANTHER" id="PTHR15503:SF42">
    <property type="entry name" value="ZINC FINGER, CCHC-TYPE, RETROTRANSPOSON GAG DOMAIN, ASPARTIC PEPTIDASE DOMAIN PROTEIN-RELATED"/>
    <property type="match status" value="1"/>
</dbReference>
<comment type="caution">
    <text evidence="3">The sequence shown here is derived from an EMBL/GenBank/DDBJ whole genome shotgun (WGS) entry which is preliminary data.</text>
</comment>
<dbReference type="Proteomes" id="UP001318860">
    <property type="component" value="Unassembled WGS sequence"/>
</dbReference>
<dbReference type="InterPro" id="IPR021109">
    <property type="entry name" value="Peptidase_aspartic_dom_sf"/>
</dbReference>
<dbReference type="Gene3D" id="4.10.60.10">
    <property type="entry name" value="Zinc finger, CCHC-type"/>
    <property type="match status" value="1"/>
</dbReference>
<dbReference type="SMART" id="SM00343">
    <property type="entry name" value="ZnF_C2HC"/>
    <property type="match status" value="1"/>
</dbReference>
<gene>
    <name evidence="3" type="ORF">DH2020_007922</name>
</gene>
<dbReference type="Gene3D" id="2.40.70.10">
    <property type="entry name" value="Acid Proteases"/>
    <property type="match status" value="1"/>
</dbReference>
<accession>A0ABR0TZI9</accession>
<dbReference type="PROSITE" id="PS50158">
    <property type="entry name" value="ZF_CCHC"/>
    <property type="match status" value="1"/>
</dbReference>